<dbReference type="InterPro" id="IPR010982">
    <property type="entry name" value="Lambda_DNA-bd_dom_sf"/>
</dbReference>
<dbReference type="InterPro" id="IPR041413">
    <property type="entry name" value="MLTR_LBD"/>
</dbReference>
<accession>A0A5N0VLV2</accession>
<dbReference type="Pfam" id="PF13560">
    <property type="entry name" value="HTH_31"/>
    <property type="match status" value="1"/>
</dbReference>
<name>A0A5N0VLV2_9PSEU</name>
<protein>
    <submittedName>
        <fullName evidence="2">Helix-turn-helix domain-containing protein</fullName>
    </submittedName>
</protein>
<dbReference type="PANTHER" id="PTHR35010">
    <property type="entry name" value="BLL4672 PROTEIN-RELATED"/>
    <property type="match status" value="1"/>
</dbReference>
<dbReference type="AlphaFoldDB" id="A0A5N0VLV2"/>
<comment type="caution">
    <text evidence="2">The sequence shown here is derived from an EMBL/GenBank/DDBJ whole genome shotgun (WGS) entry which is preliminary data.</text>
</comment>
<dbReference type="InterPro" id="IPR001387">
    <property type="entry name" value="Cro/C1-type_HTH"/>
</dbReference>
<organism evidence="2 3">
    <name type="scientific">Amycolatopsis acidicola</name>
    <dbReference type="NCBI Taxonomy" id="2596893"/>
    <lineage>
        <taxon>Bacteria</taxon>
        <taxon>Bacillati</taxon>
        <taxon>Actinomycetota</taxon>
        <taxon>Actinomycetes</taxon>
        <taxon>Pseudonocardiales</taxon>
        <taxon>Pseudonocardiaceae</taxon>
        <taxon>Amycolatopsis</taxon>
    </lineage>
</organism>
<dbReference type="OrthoDB" id="4790304at2"/>
<evidence type="ECO:0000313" key="2">
    <source>
        <dbReference type="EMBL" id="KAA9165591.1"/>
    </source>
</evidence>
<keyword evidence="3" id="KW-1185">Reference proteome</keyword>
<evidence type="ECO:0000313" key="3">
    <source>
        <dbReference type="Proteomes" id="UP000319769"/>
    </source>
</evidence>
<proteinExistence type="predicted"/>
<dbReference type="Gene3D" id="3.30.450.180">
    <property type="match status" value="1"/>
</dbReference>
<reference evidence="2" key="1">
    <citation type="submission" date="2019-09" db="EMBL/GenBank/DDBJ databases">
        <authorList>
            <person name="Teo W.F.A."/>
            <person name="Duangmal K."/>
        </authorList>
    </citation>
    <scope>NUCLEOTIDE SEQUENCE [LARGE SCALE GENOMIC DNA]</scope>
    <source>
        <strain evidence="2">K81G1</strain>
    </source>
</reference>
<dbReference type="SMART" id="SM00530">
    <property type="entry name" value="HTH_XRE"/>
    <property type="match status" value="1"/>
</dbReference>
<sequence length="272" mass="30832">MADMVQRKELAAFLRSRREATDPVSLGLTPGPRRRTPGLRREELAQLSGVSLTWYTWLEQARDISVSRQVIDSLARTLRMPPPERTYLFTLAGLALPAEDPGRPHVDGMLRRLVGTLQPNPAYVINPWWDILCHNEAYGALLGGLDHRPAAERNGLWLLFTDPDVAALFPDWQSEARQLVGQLRANLARYPKDPRGPEVVEALRQAGPKFGELWEDHDVRRFRAARKRFRHPVAGRLDLDYVKLAAADDDQQQLVVFLPSGEQDIEKLGLLR</sequence>
<dbReference type="GO" id="GO:0003677">
    <property type="term" value="F:DNA binding"/>
    <property type="evidence" value="ECO:0007669"/>
    <property type="project" value="InterPro"/>
</dbReference>
<dbReference type="PANTHER" id="PTHR35010:SF2">
    <property type="entry name" value="BLL4672 PROTEIN"/>
    <property type="match status" value="1"/>
</dbReference>
<feature type="domain" description="HTH cro/C1-type" evidence="1">
    <location>
        <begin position="13"/>
        <end position="85"/>
    </location>
</feature>
<evidence type="ECO:0000259" key="1">
    <source>
        <dbReference type="SMART" id="SM00530"/>
    </source>
</evidence>
<dbReference type="Proteomes" id="UP000319769">
    <property type="component" value="Unassembled WGS sequence"/>
</dbReference>
<dbReference type="EMBL" id="VMNW02000005">
    <property type="protein sequence ID" value="KAA9165591.1"/>
    <property type="molecule type" value="Genomic_DNA"/>
</dbReference>
<dbReference type="Gene3D" id="1.10.260.40">
    <property type="entry name" value="lambda repressor-like DNA-binding domains"/>
    <property type="match status" value="1"/>
</dbReference>
<dbReference type="CDD" id="cd00093">
    <property type="entry name" value="HTH_XRE"/>
    <property type="match status" value="1"/>
</dbReference>
<dbReference type="RefSeq" id="WP_144748622.1">
    <property type="nucleotide sequence ID" value="NZ_VMNW02000005.1"/>
</dbReference>
<gene>
    <name evidence="2" type="ORF">FPZ12_005860</name>
</gene>
<dbReference type="Pfam" id="PF17765">
    <property type="entry name" value="MLTR_LBD"/>
    <property type="match status" value="1"/>
</dbReference>